<dbReference type="EMBL" id="JADGMQ010000008">
    <property type="protein sequence ID" value="MBI1621497.1"/>
    <property type="molecule type" value="Genomic_DNA"/>
</dbReference>
<dbReference type="InterPro" id="IPR011738">
    <property type="entry name" value="Phage_CHP"/>
</dbReference>
<proteinExistence type="predicted"/>
<evidence type="ECO:0008006" key="3">
    <source>
        <dbReference type="Google" id="ProtNLM"/>
    </source>
</evidence>
<reference evidence="1 2" key="1">
    <citation type="submission" date="2020-10" db="EMBL/GenBank/DDBJ databases">
        <title>Aquamicrobium zhengzhouensis sp. nov., a exopolysaccharide producing bacterium isolated from farmland soil.</title>
        <authorList>
            <person name="Wang X."/>
        </authorList>
    </citation>
    <scope>NUCLEOTIDE SEQUENCE [LARGE SCALE GENOMIC DNA]</scope>
    <source>
        <strain evidence="2">cd-1</strain>
    </source>
</reference>
<comment type="caution">
    <text evidence="1">The sequence shown here is derived from an EMBL/GenBank/DDBJ whole genome shotgun (WGS) entry which is preliminary data.</text>
</comment>
<keyword evidence="2" id="KW-1185">Reference proteome</keyword>
<dbReference type="CDD" id="cd08054">
    <property type="entry name" value="gp6"/>
    <property type="match status" value="1"/>
</dbReference>
<evidence type="ECO:0000313" key="2">
    <source>
        <dbReference type="Proteomes" id="UP000601789"/>
    </source>
</evidence>
<sequence>MHRPVLVTPPDILPVTVEDVKGYLPDTEMPDPVIEGMIQAAVDYLDGWTGILGRCLVEQTWRQDFDAFDRELRLPLGNVISVASVTWRDRQGAVHTVPDTSYSARTDAAGRASVRFEAGFGFPSNLHESAAVAVTYKAGFPTIPADGSDPAKSTVPQNAKLAIVLMVQNMMATAKSEDLRSFEVHDAYTKQYSSPELIQRCRTGAVDMLLSGLRVQSI</sequence>
<protein>
    <recommendedName>
        <fullName evidence="3">Phage gp6-like head-tail connector protein</fullName>
    </recommendedName>
</protein>
<dbReference type="NCBIfam" id="TIGR02215">
    <property type="entry name" value="phage_chp_gp8"/>
    <property type="match status" value="1"/>
</dbReference>
<name>A0ABS0SGA5_9HYPH</name>
<gene>
    <name evidence="1" type="ORF">IOD40_12590</name>
</gene>
<dbReference type="Proteomes" id="UP000601789">
    <property type="component" value="Unassembled WGS sequence"/>
</dbReference>
<organism evidence="1 2">
    <name type="scientific">Aquamicrobium zhengzhouense</name>
    <dbReference type="NCBI Taxonomy" id="2781738"/>
    <lineage>
        <taxon>Bacteria</taxon>
        <taxon>Pseudomonadati</taxon>
        <taxon>Pseudomonadota</taxon>
        <taxon>Alphaproteobacteria</taxon>
        <taxon>Hyphomicrobiales</taxon>
        <taxon>Phyllobacteriaceae</taxon>
        <taxon>Aquamicrobium</taxon>
    </lineage>
</organism>
<evidence type="ECO:0000313" key="1">
    <source>
        <dbReference type="EMBL" id="MBI1621497.1"/>
    </source>
</evidence>
<accession>A0ABS0SGA5</accession>
<dbReference type="RefSeq" id="WP_198476897.1">
    <property type="nucleotide sequence ID" value="NZ_JADGMQ010000008.1"/>
</dbReference>